<sequence>MPPLDPSHAQVPYATCLSQGYATIPGEAAFRHAHASTDSKPPAPGNNQREVFAPEESYSWGDENNPQQDKLPVLPMLWEQCYPLLQDKDQACTVMSFFPLLDLKFKQEDLPEWNGDRDTAILYFQQVQQLLTHGGALAQQIIPYLPSCFSGSLQEWWMAAKPAHTSAAVADWDELKVSS</sequence>
<dbReference type="RefSeq" id="XP_040628488.1">
    <property type="nucleotide sequence ID" value="XM_040768597.1"/>
</dbReference>
<proteinExistence type="predicted"/>
<evidence type="ECO:0000313" key="2">
    <source>
        <dbReference type="Proteomes" id="UP000030653"/>
    </source>
</evidence>
<organism evidence="1 2">
    <name type="scientific">Dacryopinax primogenitus (strain DJM 731)</name>
    <name type="common">Brown rot fungus</name>
    <dbReference type="NCBI Taxonomy" id="1858805"/>
    <lineage>
        <taxon>Eukaryota</taxon>
        <taxon>Fungi</taxon>
        <taxon>Dikarya</taxon>
        <taxon>Basidiomycota</taxon>
        <taxon>Agaricomycotina</taxon>
        <taxon>Dacrymycetes</taxon>
        <taxon>Dacrymycetales</taxon>
        <taxon>Dacrymycetaceae</taxon>
        <taxon>Dacryopinax</taxon>
    </lineage>
</organism>
<dbReference type="OrthoDB" id="3061185at2759"/>
<evidence type="ECO:0000313" key="1">
    <source>
        <dbReference type="EMBL" id="EJU01591.1"/>
    </source>
</evidence>
<reference evidence="1 2" key="1">
    <citation type="journal article" date="2012" name="Science">
        <title>The Paleozoic origin of enzymatic lignin decomposition reconstructed from 31 fungal genomes.</title>
        <authorList>
            <person name="Floudas D."/>
            <person name="Binder M."/>
            <person name="Riley R."/>
            <person name="Barry K."/>
            <person name="Blanchette R.A."/>
            <person name="Henrissat B."/>
            <person name="Martinez A.T."/>
            <person name="Otillar R."/>
            <person name="Spatafora J.W."/>
            <person name="Yadav J.S."/>
            <person name="Aerts A."/>
            <person name="Benoit I."/>
            <person name="Boyd A."/>
            <person name="Carlson A."/>
            <person name="Copeland A."/>
            <person name="Coutinho P.M."/>
            <person name="de Vries R.P."/>
            <person name="Ferreira P."/>
            <person name="Findley K."/>
            <person name="Foster B."/>
            <person name="Gaskell J."/>
            <person name="Glotzer D."/>
            <person name="Gorecki P."/>
            <person name="Heitman J."/>
            <person name="Hesse C."/>
            <person name="Hori C."/>
            <person name="Igarashi K."/>
            <person name="Jurgens J.A."/>
            <person name="Kallen N."/>
            <person name="Kersten P."/>
            <person name="Kohler A."/>
            <person name="Kuees U."/>
            <person name="Kumar T.K.A."/>
            <person name="Kuo A."/>
            <person name="LaButti K."/>
            <person name="Larrondo L.F."/>
            <person name="Lindquist E."/>
            <person name="Ling A."/>
            <person name="Lombard V."/>
            <person name="Lucas S."/>
            <person name="Lundell T."/>
            <person name="Martin R."/>
            <person name="McLaughlin D.J."/>
            <person name="Morgenstern I."/>
            <person name="Morin E."/>
            <person name="Murat C."/>
            <person name="Nagy L.G."/>
            <person name="Nolan M."/>
            <person name="Ohm R.A."/>
            <person name="Patyshakuliyeva A."/>
            <person name="Rokas A."/>
            <person name="Ruiz-Duenas F.J."/>
            <person name="Sabat G."/>
            <person name="Salamov A."/>
            <person name="Samejima M."/>
            <person name="Schmutz J."/>
            <person name="Slot J.C."/>
            <person name="St John F."/>
            <person name="Stenlid J."/>
            <person name="Sun H."/>
            <person name="Sun S."/>
            <person name="Syed K."/>
            <person name="Tsang A."/>
            <person name="Wiebenga A."/>
            <person name="Young D."/>
            <person name="Pisabarro A."/>
            <person name="Eastwood D.C."/>
            <person name="Martin F."/>
            <person name="Cullen D."/>
            <person name="Grigoriev I.V."/>
            <person name="Hibbett D.S."/>
        </authorList>
    </citation>
    <scope>NUCLEOTIDE SEQUENCE [LARGE SCALE GENOMIC DNA]</scope>
    <source>
        <strain evidence="1 2">DJM-731 SS1</strain>
    </source>
</reference>
<gene>
    <name evidence="1" type="ORF">DACRYDRAFT_108128</name>
</gene>
<name>M5FUZ4_DACPD</name>
<dbReference type="HOGENOM" id="CLU_1503386_0_0_1"/>
<dbReference type="EMBL" id="JH795864">
    <property type="protein sequence ID" value="EJU01591.1"/>
    <property type="molecule type" value="Genomic_DNA"/>
</dbReference>
<keyword evidence="2" id="KW-1185">Reference proteome</keyword>
<dbReference type="AlphaFoldDB" id="M5FUZ4"/>
<protein>
    <submittedName>
        <fullName evidence="1">Uncharacterized protein</fullName>
    </submittedName>
</protein>
<accession>M5FUZ4</accession>
<dbReference type="Proteomes" id="UP000030653">
    <property type="component" value="Unassembled WGS sequence"/>
</dbReference>
<dbReference type="GeneID" id="63683659"/>